<reference evidence="1 2" key="1">
    <citation type="submission" date="2018-08" db="EMBL/GenBank/DDBJ databases">
        <authorList>
            <person name="Laetsch R D."/>
            <person name="Stevens L."/>
            <person name="Kumar S."/>
            <person name="Blaxter L. M."/>
        </authorList>
    </citation>
    <scope>NUCLEOTIDE SEQUENCE [LARGE SCALE GENOMIC DNA]</scope>
</reference>
<evidence type="ECO:0000313" key="2">
    <source>
        <dbReference type="Proteomes" id="UP000277928"/>
    </source>
</evidence>
<evidence type="ECO:0000313" key="1">
    <source>
        <dbReference type="EMBL" id="VDM91921.1"/>
    </source>
</evidence>
<proteinExistence type="predicted"/>
<dbReference type="EMBL" id="UYRX01001684">
    <property type="protein sequence ID" value="VDM91921.1"/>
    <property type="molecule type" value="Genomic_DNA"/>
</dbReference>
<name>A0A3P7M692_LITSI</name>
<accession>A0A3P7M692</accession>
<gene>
    <name evidence="1" type="ORF">NLS_LOCUS9545</name>
</gene>
<keyword evidence="2" id="KW-1185">Reference proteome</keyword>
<dbReference type="Proteomes" id="UP000277928">
    <property type="component" value="Unassembled WGS sequence"/>
</dbReference>
<protein>
    <submittedName>
        <fullName evidence="1">Uncharacterized protein</fullName>
    </submittedName>
</protein>
<organism evidence="1 2">
    <name type="scientific">Litomosoides sigmodontis</name>
    <name type="common">Filarial nematode worm</name>
    <dbReference type="NCBI Taxonomy" id="42156"/>
    <lineage>
        <taxon>Eukaryota</taxon>
        <taxon>Metazoa</taxon>
        <taxon>Ecdysozoa</taxon>
        <taxon>Nematoda</taxon>
        <taxon>Chromadorea</taxon>
        <taxon>Rhabditida</taxon>
        <taxon>Spirurina</taxon>
        <taxon>Spiruromorpha</taxon>
        <taxon>Filarioidea</taxon>
        <taxon>Onchocercidae</taxon>
        <taxon>Litomosoides</taxon>
    </lineage>
</organism>
<dbReference type="AlphaFoldDB" id="A0A3P7M692"/>
<sequence>MSWRALDSDSHRRRMLLGSGEEVRSNLLEERHKAKSDVGGFNGWLRLENNLIRRAVKQEATKDLPLRSPYGLA</sequence>